<dbReference type="AlphaFoldDB" id="A0A5A8F1B6"/>
<comment type="caution">
    <text evidence="2">The sequence shown here is derived from an EMBL/GenBank/DDBJ whole genome shotgun (WGS) entry which is preliminary data.</text>
</comment>
<evidence type="ECO:0000313" key="2">
    <source>
        <dbReference type="EMBL" id="KAA0257171.1"/>
    </source>
</evidence>
<dbReference type="SUPFAM" id="SSF52402">
    <property type="entry name" value="Adenine nucleotide alpha hydrolases-like"/>
    <property type="match status" value="1"/>
</dbReference>
<accession>A0A5A8F1B6</accession>
<dbReference type="Pfam" id="PF02540">
    <property type="entry name" value="NAD_synthase"/>
    <property type="match status" value="1"/>
</dbReference>
<dbReference type="Gene3D" id="3.40.50.620">
    <property type="entry name" value="HUPs"/>
    <property type="match status" value="1"/>
</dbReference>
<evidence type="ECO:0000313" key="3">
    <source>
        <dbReference type="Proteomes" id="UP000322876"/>
    </source>
</evidence>
<keyword evidence="3" id="KW-1185">Reference proteome</keyword>
<proteinExistence type="predicted"/>
<dbReference type="InterPro" id="IPR022310">
    <property type="entry name" value="NAD/GMP_synthase"/>
</dbReference>
<dbReference type="GO" id="GO:0006163">
    <property type="term" value="P:purine nucleotide metabolic process"/>
    <property type="evidence" value="ECO:0007669"/>
    <property type="project" value="UniProtKB-ARBA"/>
</dbReference>
<dbReference type="PANTHER" id="PTHR43169">
    <property type="entry name" value="EXSB FAMILY PROTEIN"/>
    <property type="match status" value="1"/>
</dbReference>
<dbReference type="PANTHER" id="PTHR43169:SF2">
    <property type="entry name" value="NAD_GMP SYNTHASE DOMAIN-CONTAINING PROTEIN"/>
    <property type="match status" value="1"/>
</dbReference>
<sequence>MEEDSLQKYFENFTSCLVALSGGRDSAAVLKLAVEFLGKENVFAATCVNFNVFLYEIENARRIADYFKVPWIPFYTNQSHEFLKNPKDKCYYCKKEVLKTLTVIKDKYGLDIIFDGTNTDDLKDYRPGMKALHEYSVRSPLLENNFGKKFAAEETSFLQKIGVHFTVESCAATRIMEQEITLDLLRKIELTENSLRYRYPTIRIRVLKNKIKVEFKNKISLTKNDKEIIREKINKYFDVPIITIQS</sequence>
<gene>
    <name evidence="2" type="ORF">FHQ18_11430</name>
</gene>
<dbReference type="InterPro" id="IPR052188">
    <property type="entry name" value="Ni-pincer_cofactor_biosynth"/>
</dbReference>
<feature type="domain" description="NAD/GMP synthase" evidence="1">
    <location>
        <begin position="11"/>
        <end position="67"/>
    </location>
</feature>
<name>A0A5A8F1B6_9BACT</name>
<dbReference type="Proteomes" id="UP000322876">
    <property type="component" value="Unassembled WGS sequence"/>
</dbReference>
<dbReference type="InterPro" id="IPR014729">
    <property type="entry name" value="Rossmann-like_a/b/a_fold"/>
</dbReference>
<protein>
    <recommendedName>
        <fullName evidence="1">NAD/GMP synthase domain-containing protein</fullName>
    </recommendedName>
</protein>
<dbReference type="EMBL" id="VFJB01000009">
    <property type="protein sequence ID" value="KAA0257171.1"/>
    <property type="molecule type" value="Genomic_DNA"/>
</dbReference>
<organism evidence="2 3">
    <name type="scientific">Deferribacter autotrophicus</name>
    <dbReference type="NCBI Taxonomy" id="500465"/>
    <lineage>
        <taxon>Bacteria</taxon>
        <taxon>Pseudomonadati</taxon>
        <taxon>Deferribacterota</taxon>
        <taxon>Deferribacteres</taxon>
        <taxon>Deferribacterales</taxon>
        <taxon>Deferribacteraceae</taxon>
        <taxon>Deferribacter</taxon>
    </lineage>
</organism>
<dbReference type="OrthoDB" id="9776919at2"/>
<reference evidence="2 3" key="1">
    <citation type="submission" date="2019-06" db="EMBL/GenBank/DDBJ databases">
        <title>Genomic insights into carbon and energy metabolism of Deferribacter autotrophicus revealed new metabolic traits in the phylum Deferribacteres.</title>
        <authorList>
            <person name="Slobodkin A.I."/>
            <person name="Slobodkina G.B."/>
            <person name="Allioux M."/>
            <person name="Alain K."/>
            <person name="Jebbar M."/>
            <person name="Shadrin V."/>
            <person name="Kublanov I.V."/>
            <person name="Toshchakov S.V."/>
            <person name="Bonch-Osmolovskaya E.A."/>
        </authorList>
    </citation>
    <scope>NUCLEOTIDE SEQUENCE [LARGE SCALE GENOMIC DNA]</scope>
    <source>
        <strain evidence="2 3">SL50</strain>
    </source>
</reference>
<evidence type="ECO:0000259" key="1">
    <source>
        <dbReference type="Pfam" id="PF02540"/>
    </source>
</evidence>